<dbReference type="InterPro" id="IPR020846">
    <property type="entry name" value="MFS_dom"/>
</dbReference>
<dbReference type="RefSeq" id="WP_183589505.1">
    <property type="nucleotide sequence ID" value="NZ_JACHCA010000017.1"/>
</dbReference>
<evidence type="ECO:0000256" key="5">
    <source>
        <dbReference type="ARBA" id="ARBA00023136"/>
    </source>
</evidence>
<feature type="transmembrane region" description="Helical" evidence="6">
    <location>
        <begin position="52"/>
        <end position="71"/>
    </location>
</feature>
<evidence type="ECO:0000256" key="1">
    <source>
        <dbReference type="ARBA" id="ARBA00004651"/>
    </source>
</evidence>
<comment type="subcellular location">
    <subcellularLocation>
        <location evidence="1">Cell membrane</location>
        <topology evidence="1">Multi-pass membrane protein</topology>
    </subcellularLocation>
</comment>
<feature type="transmembrane region" description="Helical" evidence="6">
    <location>
        <begin position="214"/>
        <end position="236"/>
    </location>
</feature>
<feature type="transmembrane region" description="Helical" evidence="6">
    <location>
        <begin position="173"/>
        <end position="193"/>
    </location>
</feature>
<dbReference type="GO" id="GO:0022857">
    <property type="term" value="F:transmembrane transporter activity"/>
    <property type="evidence" value="ECO:0007669"/>
    <property type="project" value="InterPro"/>
</dbReference>
<dbReference type="CDD" id="cd17324">
    <property type="entry name" value="MFS_NepI_like"/>
    <property type="match status" value="1"/>
</dbReference>
<dbReference type="SUPFAM" id="SSF103473">
    <property type="entry name" value="MFS general substrate transporter"/>
    <property type="match status" value="1"/>
</dbReference>
<evidence type="ECO:0000313" key="8">
    <source>
        <dbReference type="EMBL" id="MBB6130830.1"/>
    </source>
</evidence>
<dbReference type="GO" id="GO:0005886">
    <property type="term" value="C:plasma membrane"/>
    <property type="evidence" value="ECO:0007669"/>
    <property type="project" value="UniProtKB-SubCell"/>
</dbReference>
<dbReference type="InterPro" id="IPR036259">
    <property type="entry name" value="MFS_trans_sf"/>
</dbReference>
<evidence type="ECO:0000256" key="3">
    <source>
        <dbReference type="ARBA" id="ARBA00022692"/>
    </source>
</evidence>
<feature type="transmembrane region" description="Helical" evidence="6">
    <location>
        <begin position="142"/>
        <end position="161"/>
    </location>
</feature>
<evidence type="ECO:0000259" key="7">
    <source>
        <dbReference type="PROSITE" id="PS50850"/>
    </source>
</evidence>
<dbReference type="EMBL" id="JACHCA010000017">
    <property type="protein sequence ID" value="MBB6130830.1"/>
    <property type="molecule type" value="Genomic_DNA"/>
</dbReference>
<dbReference type="InterPro" id="IPR011701">
    <property type="entry name" value="MFS"/>
</dbReference>
<feature type="transmembrane region" description="Helical" evidence="6">
    <location>
        <begin position="12"/>
        <end position="32"/>
    </location>
</feature>
<accession>A0A841JIR3</accession>
<evidence type="ECO:0000313" key="9">
    <source>
        <dbReference type="Proteomes" id="UP000548326"/>
    </source>
</evidence>
<feature type="transmembrane region" description="Helical" evidence="6">
    <location>
        <begin position="107"/>
        <end position="130"/>
    </location>
</feature>
<feature type="transmembrane region" description="Helical" evidence="6">
    <location>
        <begin position="277"/>
        <end position="297"/>
    </location>
</feature>
<gene>
    <name evidence="8" type="ORF">HDF22_004975</name>
</gene>
<keyword evidence="2" id="KW-1003">Cell membrane</keyword>
<evidence type="ECO:0000256" key="4">
    <source>
        <dbReference type="ARBA" id="ARBA00022989"/>
    </source>
</evidence>
<protein>
    <submittedName>
        <fullName evidence="8">Putative MFS family arabinose efflux permease</fullName>
    </submittedName>
</protein>
<feature type="transmembrane region" description="Helical" evidence="6">
    <location>
        <begin position="83"/>
        <end position="101"/>
    </location>
</feature>
<dbReference type="Gene3D" id="1.20.1250.20">
    <property type="entry name" value="MFS general substrate transporter like domains"/>
    <property type="match status" value="1"/>
</dbReference>
<dbReference type="PROSITE" id="PS50850">
    <property type="entry name" value="MFS"/>
    <property type="match status" value="1"/>
</dbReference>
<dbReference type="Proteomes" id="UP000548326">
    <property type="component" value="Unassembled WGS sequence"/>
</dbReference>
<dbReference type="AlphaFoldDB" id="A0A841JIR3"/>
<reference evidence="8 9" key="1">
    <citation type="submission" date="2020-08" db="EMBL/GenBank/DDBJ databases">
        <title>Genomic Encyclopedia of Type Strains, Phase IV (KMG-V): Genome sequencing to study the core and pangenomes of soil and plant-associated prokaryotes.</title>
        <authorList>
            <person name="Whitman W."/>
        </authorList>
    </citation>
    <scope>NUCLEOTIDE SEQUENCE [LARGE SCALE GENOMIC DNA]</scope>
    <source>
        <strain evidence="8 9">MP601</strain>
    </source>
</reference>
<proteinExistence type="predicted"/>
<feature type="transmembrane region" description="Helical" evidence="6">
    <location>
        <begin position="248"/>
        <end position="265"/>
    </location>
</feature>
<feature type="domain" description="Major facilitator superfamily (MFS) profile" evidence="7">
    <location>
        <begin position="16"/>
        <end position="392"/>
    </location>
</feature>
<evidence type="ECO:0000256" key="6">
    <source>
        <dbReference type="SAM" id="Phobius"/>
    </source>
</evidence>
<dbReference type="PANTHER" id="PTHR43124">
    <property type="entry name" value="PURINE EFFLUX PUMP PBUE"/>
    <property type="match status" value="1"/>
</dbReference>
<feature type="transmembrane region" description="Helical" evidence="6">
    <location>
        <begin position="303"/>
        <end position="323"/>
    </location>
</feature>
<feature type="transmembrane region" description="Helical" evidence="6">
    <location>
        <begin position="369"/>
        <end position="388"/>
    </location>
</feature>
<sequence>MKEENNTVTPILKPLWSAVLAVALAVAGLITSEFLPVSMLTPMARDLRITEGVAGQAISITAIMGMVASLLVPSFTKQINRRWVLLAFGLLQILSNLVVAYSPNFALLLTGRVLLGIGLGGFWSMAAATATRLVPKELIPKALSIIFGAVSVATVVAAPMGSYLGEHIGWRNVFLIAAALGVIAFIAQAVSLPSMPTGKAAKLGDLLKVLKRPYIKAGMWATMFVFIGYATFFTYLRPFLEVVSGVNANTLSTILLGFGIANLMGTSLARYLLEWNIFRSLTIAPLLMGIIVTGLVFAGQITMLASILVAAWGMVFGVVQVGWTDWLTRTIPDELESGGGIQIAVIQLGITAGAAVGGFIFDLAGTKGVFLSSSIFTLFAALIAMMAFRKQARRSLQRSPENMSVVL</sequence>
<dbReference type="InterPro" id="IPR050189">
    <property type="entry name" value="MFS_Efflux_Transporters"/>
</dbReference>
<keyword evidence="4 6" id="KW-1133">Transmembrane helix</keyword>
<keyword evidence="5 6" id="KW-0472">Membrane</keyword>
<keyword evidence="3 6" id="KW-0812">Transmembrane</keyword>
<name>A0A841JIR3_9SPHI</name>
<dbReference type="PANTHER" id="PTHR43124:SF5">
    <property type="entry name" value="PURINE RIBONUCLEOSIDE EFFLUX PUMP NEPI"/>
    <property type="match status" value="1"/>
</dbReference>
<feature type="transmembrane region" description="Helical" evidence="6">
    <location>
        <begin position="343"/>
        <end position="363"/>
    </location>
</feature>
<dbReference type="Pfam" id="PF07690">
    <property type="entry name" value="MFS_1"/>
    <property type="match status" value="1"/>
</dbReference>
<evidence type="ECO:0000256" key="2">
    <source>
        <dbReference type="ARBA" id="ARBA00022475"/>
    </source>
</evidence>
<organism evidence="8 9">
    <name type="scientific">Mucilaginibacter lappiensis</name>
    <dbReference type="NCBI Taxonomy" id="354630"/>
    <lineage>
        <taxon>Bacteria</taxon>
        <taxon>Pseudomonadati</taxon>
        <taxon>Bacteroidota</taxon>
        <taxon>Sphingobacteriia</taxon>
        <taxon>Sphingobacteriales</taxon>
        <taxon>Sphingobacteriaceae</taxon>
        <taxon>Mucilaginibacter</taxon>
    </lineage>
</organism>
<comment type="caution">
    <text evidence="8">The sequence shown here is derived from an EMBL/GenBank/DDBJ whole genome shotgun (WGS) entry which is preliminary data.</text>
</comment>